<keyword evidence="2" id="KW-0472">Membrane</keyword>
<dbReference type="Proteomes" id="UP000008385">
    <property type="component" value="Chromosome"/>
</dbReference>
<dbReference type="EMBL" id="CP000245">
    <property type="protein sequence ID" value="AEG94198.1"/>
    <property type="molecule type" value="Genomic_DNA"/>
</dbReference>
<feature type="transmembrane region" description="Helical" evidence="2">
    <location>
        <begin position="86"/>
        <end position="102"/>
    </location>
</feature>
<name>F5XWQ4_RAMTT</name>
<evidence type="ECO:0000256" key="1">
    <source>
        <dbReference type="SAM" id="MobiDB-lite"/>
    </source>
</evidence>
<accession>F5XWQ4</accession>
<dbReference type="HOGENOM" id="CLU_1747968_0_0_4"/>
<feature type="region of interest" description="Disordered" evidence="1">
    <location>
        <begin position="19"/>
        <end position="50"/>
    </location>
</feature>
<dbReference type="STRING" id="365046.Rta_30880"/>
<evidence type="ECO:0000313" key="3">
    <source>
        <dbReference type="EMBL" id="AEG94198.1"/>
    </source>
</evidence>
<dbReference type="eggNOG" id="ENOG5032Z0S">
    <property type="taxonomic scope" value="Bacteria"/>
</dbReference>
<feature type="compositionally biased region" description="Basic and acidic residues" evidence="1">
    <location>
        <begin position="19"/>
        <end position="30"/>
    </location>
</feature>
<proteinExistence type="predicted"/>
<dbReference type="OrthoDB" id="8910965at2"/>
<keyword evidence="2" id="KW-0812">Transmembrane</keyword>
<dbReference type="KEGG" id="rta:Rta_30880"/>
<keyword evidence="4" id="KW-1185">Reference proteome</keyword>
<organism evidence="3 4">
    <name type="scientific">Ramlibacter tataouinensis (strain ATCC BAA-407 / DSM 14655 / LMG 21543 / TTB310)</name>
    <dbReference type="NCBI Taxonomy" id="365046"/>
    <lineage>
        <taxon>Bacteria</taxon>
        <taxon>Pseudomonadati</taxon>
        <taxon>Pseudomonadota</taxon>
        <taxon>Betaproteobacteria</taxon>
        <taxon>Burkholderiales</taxon>
        <taxon>Comamonadaceae</taxon>
        <taxon>Ramlibacter</taxon>
    </lineage>
</organism>
<protein>
    <submittedName>
        <fullName evidence="3">Uncharacterized protein</fullName>
    </submittedName>
</protein>
<evidence type="ECO:0000256" key="2">
    <source>
        <dbReference type="SAM" id="Phobius"/>
    </source>
</evidence>
<reference evidence="4" key="1">
    <citation type="submission" date="2006-01" db="EMBL/GenBank/DDBJ databases">
        <title>Genome of the cyst-dividing bacterium Ramlibacter tataouinensis.</title>
        <authorList>
            <person name="Barakat M."/>
            <person name="Ortet P."/>
            <person name="De Luca G."/>
            <person name="Jourlin-Castelli C."/>
            <person name="Ansaldi M."/>
            <person name="Py B."/>
            <person name="Fichant G."/>
            <person name="Coutinho P."/>
            <person name="Voulhoux R."/>
            <person name="Bastien O."/>
            <person name="Roy S."/>
            <person name="Marechal E."/>
            <person name="Henrissat B."/>
            <person name="Quentin Y."/>
            <person name="Noirot P."/>
            <person name="Filloux A."/>
            <person name="Mejean V."/>
            <person name="DuBow M."/>
            <person name="Barras F."/>
            <person name="Heulin T."/>
        </authorList>
    </citation>
    <scope>NUCLEOTIDE SEQUENCE [LARGE SCALE GENOMIC DNA]</scope>
    <source>
        <strain evidence="4">ATCC BAA-407 / DSM 14655 / LMG 21543 / TTB310</strain>
    </source>
</reference>
<gene>
    <name evidence="3" type="ordered locus">Rta_30880</name>
</gene>
<dbReference type="AlphaFoldDB" id="F5XWQ4"/>
<evidence type="ECO:0000313" key="4">
    <source>
        <dbReference type="Proteomes" id="UP000008385"/>
    </source>
</evidence>
<dbReference type="RefSeq" id="WP_013902429.1">
    <property type="nucleotide sequence ID" value="NC_015677.1"/>
</dbReference>
<reference evidence="3 4" key="2">
    <citation type="journal article" date="2011" name="PLoS ONE">
        <title>The Cyst-Dividing Bacterium Ramlibacter tataouinensis TTB310 Genome Reveals a Well-Stocked Toolbox for Adaptation to a Desert Environment.</title>
        <authorList>
            <person name="De Luca G."/>
            <person name="Barakat M."/>
            <person name="Ortet P."/>
            <person name="Fochesato S."/>
            <person name="Jourlin-Castelli C."/>
            <person name="Ansaldi M."/>
            <person name="Py B."/>
            <person name="Fichant G."/>
            <person name="Coutinho P.M."/>
            <person name="Voulhoux R."/>
            <person name="Bastien O."/>
            <person name="Marechal E."/>
            <person name="Henrissat B."/>
            <person name="Quentin Y."/>
            <person name="Noirot P."/>
            <person name="Filloux A."/>
            <person name="Mejean V."/>
            <person name="Dubow M.S."/>
            <person name="Barras F."/>
            <person name="Barbe V."/>
            <person name="Weissenbach J."/>
            <person name="Mihalcescu I."/>
            <person name="Vermeglio A."/>
            <person name="Achouak W."/>
            <person name="Heulin T."/>
        </authorList>
    </citation>
    <scope>NUCLEOTIDE SEQUENCE [LARGE SCALE GENOMIC DNA]</scope>
    <source>
        <strain evidence="4">ATCC BAA-407 / DSM 14655 / LMG 21543 / TTB310</strain>
    </source>
</reference>
<keyword evidence="2" id="KW-1133">Transmembrane helix</keyword>
<sequence length="149" mass="16587">MTRSSDKLAQTRLAIVEHLQRKQENRRESQEQLQTKARKAVSPRRSPGRFSGFGDVGRNWWQHHPAHTVLELATPVLSRYAARKPAQFLGIAAVAGAAFVFARPWKLISLTGVLVALLRSSVVTNAISHAMSAAHLPQDTEEAEFTEHE</sequence>